<comment type="caution">
    <text evidence="2">The sequence shown here is derived from an EMBL/GenBank/DDBJ whole genome shotgun (WGS) entry which is preliminary data.</text>
</comment>
<dbReference type="CDD" id="cd09110">
    <property type="entry name" value="PLDc_CLS_1"/>
    <property type="match status" value="1"/>
</dbReference>
<dbReference type="PROSITE" id="PS50035">
    <property type="entry name" value="PLD"/>
    <property type="match status" value="2"/>
</dbReference>
<sequence length="343" mass="39553">MRGKFYTTSEHAWDAMLQAIIGAKESIYLEMYVFDGDTTGYDFLSELEVKARAGIRVVVILDAFGSFGLANEAIERLKSAGAEVRLFSYWLRRTHRKMLIIDEWSVFLGGVNISGQFARWKDLQVRVSGRVAKIAVRSFARVYRECGGKNPALIFANEPKLWSRARTWFIENGVQKKFRGLRAHYEEHIDGAQHSIVLVTPYLIPHPWMVAHLHRVVMRGVVVTIIIPKTTDHAYLDRINYYYASRFEKIGVHCLLGVGMNHAKVMLVDDRIGTMGSQNLDTLSFDWNVESGIFFDNKHMVAELRKIIALWMNEALPFPAQTYIPRWYDILFAFLLRLFQRTP</sequence>
<dbReference type="AlphaFoldDB" id="A0A1G2CXK4"/>
<dbReference type="InterPro" id="IPR025202">
    <property type="entry name" value="PLD-like_dom"/>
</dbReference>
<accession>A0A1G2CXK4</accession>
<evidence type="ECO:0000259" key="1">
    <source>
        <dbReference type="PROSITE" id="PS50035"/>
    </source>
</evidence>
<proteinExistence type="predicted"/>
<feature type="domain" description="PLD phosphodiesterase" evidence="1">
    <location>
        <begin position="257"/>
        <end position="284"/>
    </location>
</feature>
<gene>
    <name evidence="2" type="ORF">A2845_01675</name>
</gene>
<protein>
    <recommendedName>
        <fullName evidence="1">PLD phosphodiesterase domain-containing protein</fullName>
    </recommendedName>
</protein>
<dbReference type="Proteomes" id="UP000177122">
    <property type="component" value="Unassembled WGS sequence"/>
</dbReference>
<dbReference type="GO" id="GO:0032049">
    <property type="term" value="P:cardiolipin biosynthetic process"/>
    <property type="evidence" value="ECO:0007669"/>
    <property type="project" value="UniProtKB-ARBA"/>
</dbReference>
<feature type="domain" description="PLD phosphodiesterase" evidence="1">
    <location>
        <begin position="90"/>
        <end position="117"/>
    </location>
</feature>
<dbReference type="SUPFAM" id="SSF56024">
    <property type="entry name" value="Phospholipase D/nuclease"/>
    <property type="match status" value="2"/>
</dbReference>
<dbReference type="InterPro" id="IPR001736">
    <property type="entry name" value="PLipase_D/transphosphatidylase"/>
</dbReference>
<evidence type="ECO:0000313" key="2">
    <source>
        <dbReference type="EMBL" id="OGZ06106.1"/>
    </source>
</evidence>
<evidence type="ECO:0000313" key="3">
    <source>
        <dbReference type="Proteomes" id="UP000177122"/>
    </source>
</evidence>
<dbReference type="Gene3D" id="3.30.870.10">
    <property type="entry name" value="Endonuclease Chain A"/>
    <property type="match status" value="2"/>
</dbReference>
<reference evidence="2 3" key="1">
    <citation type="journal article" date="2016" name="Nat. Commun.">
        <title>Thousands of microbial genomes shed light on interconnected biogeochemical processes in an aquifer system.</title>
        <authorList>
            <person name="Anantharaman K."/>
            <person name="Brown C.T."/>
            <person name="Hug L.A."/>
            <person name="Sharon I."/>
            <person name="Castelle C.J."/>
            <person name="Probst A.J."/>
            <person name="Thomas B.C."/>
            <person name="Singh A."/>
            <person name="Wilkins M.J."/>
            <person name="Karaoz U."/>
            <person name="Brodie E.L."/>
            <person name="Williams K.H."/>
            <person name="Hubbard S.S."/>
            <person name="Banfield J.F."/>
        </authorList>
    </citation>
    <scope>NUCLEOTIDE SEQUENCE [LARGE SCALE GENOMIC DNA]</scope>
</reference>
<dbReference type="PANTHER" id="PTHR21248">
    <property type="entry name" value="CARDIOLIPIN SYNTHASE"/>
    <property type="match status" value="1"/>
</dbReference>
<organism evidence="2 3">
    <name type="scientific">Candidatus Lloydbacteria bacterium RIFCSPHIGHO2_01_FULL_49_22</name>
    <dbReference type="NCBI Taxonomy" id="1798658"/>
    <lineage>
        <taxon>Bacteria</taxon>
        <taxon>Candidatus Lloydiibacteriota</taxon>
    </lineage>
</organism>
<dbReference type="GO" id="GO:0030572">
    <property type="term" value="F:phosphatidyltransferase activity"/>
    <property type="evidence" value="ECO:0007669"/>
    <property type="project" value="UniProtKB-ARBA"/>
</dbReference>
<dbReference type="SMART" id="SM00155">
    <property type="entry name" value="PLDc"/>
    <property type="match status" value="2"/>
</dbReference>
<dbReference type="EMBL" id="MHLI01000005">
    <property type="protein sequence ID" value="OGZ06106.1"/>
    <property type="molecule type" value="Genomic_DNA"/>
</dbReference>
<dbReference type="Pfam" id="PF13091">
    <property type="entry name" value="PLDc_2"/>
    <property type="match status" value="2"/>
</dbReference>
<name>A0A1G2CXK4_9BACT</name>
<dbReference type="PANTHER" id="PTHR21248:SF22">
    <property type="entry name" value="PHOSPHOLIPASE D"/>
    <property type="match status" value="1"/>
</dbReference>